<dbReference type="Gene3D" id="3.30.70.100">
    <property type="match status" value="1"/>
</dbReference>
<reference evidence="2 3" key="1">
    <citation type="submission" date="2017-10" db="EMBL/GenBank/DDBJ databases">
        <title>Novel microbial diversity and functional potential in the marine mammal oral microbiome.</title>
        <authorList>
            <person name="Dudek N.K."/>
            <person name="Sun C.L."/>
            <person name="Burstein D."/>
            <person name="Kantor R.S."/>
            <person name="Aliaga Goltsman D.S."/>
            <person name="Bik E.M."/>
            <person name="Thomas B.C."/>
            <person name="Banfield J.F."/>
            <person name="Relman D.A."/>
        </authorList>
    </citation>
    <scope>NUCLEOTIDE SEQUENCE [LARGE SCALE GENOMIC DNA]</scope>
    <source>
        <strain evidence="2">DOLZORAL124_49_17</strain>
    </source>
</reference>
<dbReference type="SUPFAM" id="SSF55008">
    <property type="entry name" value="HMA, heavy metal-associated domain"/>
    <property type="match status" value="1"/>
</dbReference>
<dbReference type="PROSITE" id="PS50846">
    <property type="entry name" value="HMA_2"/>
    <property type="match status" value="1"/>
</dbReference>
<dbReference type="AlphaFoldDB" id="A0A2G6E1N9"/>
<organism evidence="2 3">
    <name type="scientific">candidate division KSB3 bacterium</name>
    <dbReference type="NCBI Taxonomy" id="2044937"/>
    <lineage>
        <taxon>Bacteria</taxon>
        <taxon>candidate division KSB3</taxon>
    </lineage>
</organism>
<dbReference type="EMBL" id="PDPS01000041">
    <property type="protein sequence ID" value="PID55877.1"/>
    <property type="molecule type" value="Genomic_DNA"/>
</dbReference>
<dbReference type="InterPro" id="IPR006121">
    <property type="entry name" value="HMA_dom"/>
</dbReference>
<protein>
    <submittedName>
        <fullName evidence="2">Copper resistance protein CopZ</fullName>
    </submittedName>
</protein>
<evidence type="ECO:0000313" key="2">
    <source>
        <dbReference type="EMBL" id="PID55877.1"/>
    </source>
</evidence>
<evidence type="ECO:0000313" key="3">
    <source>
        <dbReference type="Proteomes" id="UP000229740"/>
    </source>
</evidence>
<name>A0A2G6E1N9_9BACT</name>
<dbReference type="Proteomes" id="UP000229740">
    <property type="component" value="Unassembled WGS sequence"/>
</dbReference>
<sequence>MQTKTITIPAISCVHCKNRVEKIMKDLEAVVSAEVTVETKTLHVAWDDSNTSWHDLQAALEQAGYPPES</sequence>
<gene>
    <name evidence="2" type="ORF">CSB45_13735</name>
</gene>
<comment type="caution">
    <text evidence="2">The sequence shown here is derived from an EMBL/GenBank/DDBJ whole genome shotgun (WGS) entry which is preliminary data.</text>
</comment>
<dbReference type="CDD" id="cd00371">
    <property type="entry name" value="HMA"/>
    <property type="match status" value="1"/>
</dbReference>
<evidence type="ECO:0000259" key="1">
    <source>
        <dbReference type="PROSITE" id="PS50846"/>
    </source>
</evidence>
<dbReference type="Pfam" id="PF00403">
    <property type="entry name" value="HMA"/>
    <property type="match status" value="1"/>
</dbReference>
<feature type="domain" description="HMA" evidence="1">
    <location>
        <begin position="2"/>
        <end position="68"/>
    </location>
</feature>
<dbReference type="InterPro" id="IPR036163">
    <property type="entry name" value="HMA_dom_sf"/>
</dbReference>
<proteinExistence type="predicted"/>
<accession>A0A2G6E1N9</accession>
<dbReference type="GO" id="GO:0046872">
    <property type="term" value="F:metal ion binding"/>
    <property type="evidence" value="ECO:0007669"/>
    <property type="project" value="InterPro"/>
</dbReference>